<comment type="caution">
    <text evidence="4">The sequence shown here is derived from an EMBL/GenBank/DDBJ whole genome shotgun (WGS) entry which is preliminary data.</text>
</comment>
<dbReference type="SUPFAM" id="SSF55545">
    <property type="entry name" value="beta-N-acetylhexosaminidase-like domain"/>
    <property type="match status" value="1"/>
</dbReference>
<dbReference type="Pfam" id="PF17829">
    <property type="entry name" value="GH115_C"/>
    <property type="match status" value="1"/>
</dbReference>
<feature type="domain" description="Gylcosyl hydrolase 115 C-terminal" evidence="3">
    <location>
        <begin position="774"/>
        <end position="920"/>
    </location>
</feature>
<dbReference type="InterPro" id="IPR042301">
    <property type="entry name" value="GH115_sf"/>
</dbReference>
<dbReference type="PANTHER" id="PTHR37842">
    <property type="match status" value="1"/>
</dbReference>
<dbReference type="EMBL" id="WKJJ01000001">
    <property type="protein sequence ID" value="MRV70318.1"/>
    <property type="molecule type" value="Genomic_DNA"/>
</dbReference>
<feature type="chain" id="PRO_5030904068" description="Gylcosyl hydrolase 115 C-terminal domain-containing protein" evidence="2">
    <location>
        <begin position="25"/>
        <end position="935"/>
    </location>
</feature>
<evidence type="ECO:0000259" key="3">
    <source>
        <dbReference type="Pfam" id="PF17829"/>
    </source>
</evidence>
<feature type="signal peptide" evidence="2">
    <location>
        <begin position="1"/>
        <end position="24"/>
    </location>
</feature>
<keyword evidence="1" id="KW-0378">Hydrolase</keyword>
<dbReference type="InterPro" id="IPR029018">
    <property type="entry name" value="Hex-like_dom2"/>
</dbReference>
<sequence>MISRTLRRATLLLGWLACVPACHAGFELAGPAGSATIVYEDDATMRLAADLLRRDVGAVSGVDPATSSRIDACGRRCVVIGRHDSALVRGIAQDEGIDLATLKGKWERYQRVVFQSRRDAGRQIMLIAGADTRGAVYGVIDLTREIGVSAWEWWADVHPVRRQRIEAADEPLASRSPSVQYRGVFLNDEDWGLQPWAARRDPANDIGPATYGRIFELLWRLKANVIWPAMHESTKPFYQIPGNAQMARDYAIVVGTSHAEPMMRNNVREWDKQQGDFNFFTNRDALVRYWAQRVNQVKGFDNMYSVGIRGVHDSAMEGADTVARQVTGTAAVIDLQRGLLSAAQGKPASRIPQALTLYKEVLDIYKAGLQVPDDITLVWPDDNYGYMHQLSTPQEAGRAGGTGLYYHLSYWGRPHDYLWLGTTHPALIRDQLERAVATGTNKLWIANVGDIKPLEYLTQYFLDIAFDQEQLTLSPRQHLVRWLSRQFEAGHAEEIAAIMLGYYQLAWERRPEFMGFSQVEPVTVTRQTDYLRSGGEEAEQRLARYAALVRRAEAVHRVLPATQRDAYFQLVLYPVRASANLNSRILKQELAAQLAREGRPAAEHYARQAERAQRAIDDDTRTYNQGKWQGMMDAAPRRLPVFAPPVFASYGKPARQDCAVAYPAALPGGADRLVFTAGRAETRTLTLVNYGAGTLRWRAMAMPAGYALTPADGELDADNGYEQRIQVRYDGKGQRGRLELACGEARVAANLVLAPGAGEPLPTEHDRIIALPSAGAKAAAGWTMLPGLGSYGASMRSDFAQASVALDAAGARPPLEYDFVSHTASAARLKFVTVPAHALTSANGVRLAYSLDGGPWQLLDFETFGRSDEWKQNTLSNSAVRVHELRALAPGRHRLTVVALDPGVILDRIEVAFDGAPQYYGKPLSPAAGEEALWQ</sequence>
<gene>
    <name evidence="4" type="ORF">GJ700_01100</name>
</gene>
<evidence type="ECO:0000313" key="4">
    <source>
        <dbReference type="EMBL" id="MRV70318.1"/>
    </source>
</evidence>
<evidence type="ECO:0000256" key="1">
    <source>
        <dbReference type="ARBA" id="ARBA00022801"/>
    </source>
</evidence>
<organism evidence="4 5">
    <name type="scientific">Pseudoduganella rivuli</name>
    <dbReference type="NCBI Taxonomy" id="2666085"/>
    <lineage>
        <taxon>Bacteria</taxon>
        <taxon>Pseudomonadati</taxon>
        <taxon>Pseudomonadota</taxon>
        <taxon>Betaproteobacteria</taxon>
        <taxon>Burkholderiales</taxon>
        <taxon>Oxalobacteraceae</taxon>
        <taxon>Telluria group</taxon>
        <taxon>Pseudoduganella</taxon>
    </lineage>
</organism>
<dbReference type="Gene3D" id="3.30.379.10">
    <property type="entry name" value="Chitobiase/beta-hexosaminidase domain 2-like"/>
    <property type="match status" value="1"/>
</dbReference>
<dbReference type="Gene3D" id="2.60.120.1620">
    <property type="match status" value="1"/>
</dbReference>
<dbReference type="Gene3D" id="1.20.58.2150">
    <property type="match status" value="1"/>
</dbReference>
<keyword evidence="2" id="KW-0732">Signal</keyword>
<dbReference type="GO" id="GO:0016787">
    <property type="term" value="F:hydrolase activity"/>
    <property type="evidence" value="ECO:0007669"/>
    <property type="project" value="UniProtKB-KW"/>
</dbReference>
<dbReference type="InterPro" id="IPR031924">
    <property type="entry name" value="GH115"/>
</dbReference>
<dbReference type="AlphaFoldDB" id="A0A7X2IIJ5"/>
<evidence type="ECO:0000256" key="2">
    <source>
        <dbReference type="SAM" id="SignalP"/>
    </source>
</evidence>
<dbReference type="GO" id="GO:0005975">
    <property type="term" value="P:carbohydrate metabolic process"/>
    <property type="evidence" value="ECO:0007669"/>
    <property type="project" value="UniProtKB-ARBA"/>
</dbReference>
<accession>A0A7X2IIJ5</accession>
<evidence type="ECO:0000313" key="5">
    <source>
        <dbReference type="Proteomes" id="UP000446768"/>
    </source>
</evidence>
<name>A0A7X2IIJ5_9BURK</name>
<keyword evidence="5" id="KW-1185">Reference proteome</keyword>
<reference evidence="4 5" key="1">
    <citation type="submission" date="2019-11" db="EMBL/GenBank/DDBJ databases">
        <title>Novel species isolated from a subtropical stream in China.</title>
        <authorList>
            <person name="Lu H."/>
        </authorList>
    </citation>
    <scope>NUCLEOTIDE SEQUENCE [LARGE SCALE GENOMIC DNA]</scope>
    <source>
        <strain evidence="4 5">FT92W</strain>
    </source>
</reference>
<dbReference type="Proteomes" id="UP000446768">
    <property type="component" value="Unassembled WGS sequence"/>
</dbReference>
<dbReference type="InterPro" id="IPR041437">
    <property type="entry name" value="GH115_C"/>
</dbReference>
<proteinExistence type="predicted"/>
<dbReference type="PANTHER" id="PTHR37842:SF2">
    <property type="entry name" value="GYLCOSYL HYDROLASE 115 C-TERMINAL DOMAIN-CONTAINING PROTEIN"/>
    <property type="match status" value="1"/>
</dbReference>
<dbReference type="Gene3D" id="3.20.20.520">
    <property type="entry name" value="Glycosyl hydrolase family 115"/>
    <property type="match status" value="1"/>
</dbReference>
<protein>
    <recommendedName>
        <fullName evidence="3">Gylcosyl hydrolase 115 C-terminal domain-containing protein</fullName>
    </recommendedName>
</protein>
<dbReference type="Pfam" id="PF15979">
    <property type="entry name" value="Glyco_hydro_115"/>
    <property type="match status" value="1"/>
</dbReference>